<accession>A0A0N0P2B8</accession>
<comment type="caution">
    <text evidence="3">The sequence shown here is derived from an EMBL/GenBank/DDBJ whole genome shotgun (WGS) entry which is preliminary data.</text>
</comment>
<protein>
    <recommendedName>
        <fullName evidence="5">Amastin-like surface protein-like protein</fullName>
    </recommendedName>
</protein>
<dbReference type="VEuPathDB" id="TriTrypDB:Lsey_0551_0010"/>
<keyword evidence="2" id="KW-0812">Transmembrane</keyword>
<keyword evidence="2" id="KW-1133">Transmembrane helix</keyword>
<feature type="transmembrane region" description="Helical" evidence="2">
    <location>
        <begin position="179"/>
        <end position="202"/>
    </location>
</feature>
<reference evidence="3 4" key="1">
    <citation type="journal article" date="2015" name="PLoS Pathog.">
        <title>Leptomonas seymouri: Adaptations to the Dixenous Life Cycle Analyzed by Genome Sequencing, Transcriptome Profiling and Co-infection with Leishmania donovani.</title>
        <authorList>
            <person name="Kraeva N."/>
            <person name="Butenko A."/>
            <person name="Hlavacova J."/>
            <person name="Kostygov A."/>
            <person name="Myskova J."/>
            <person name="Grybchuk D."/>
            <person name="Lestinova T."/>
            <person name="Votypka J."/>
            <person name="Volf P."/>
            <person name="Opperdoes F."/>
            <person name="Flegontov P."/>
            <person name="Lukes J."/>
            <person name="Yurchenko V."/>
        </authorList>
    </citation>
    <scope>NUCLEOTIDE SEQUENCE [LARGE SCALE GENOMIC DNA]</scope>
    <source>
        <strain evidence="3 4">ATCC 30220</strain>
    </source>
</reference>
<evidence type="ECO:0008006" key="5">
    <source>
        <dbReference type="Google" id="ProtNLM"/>
    </source>
</evidence>
<name>A0A0N0P2B8_LEPSE</name>
<feature type="region of interest" description="Disordered" evidence="1">
    <location>
        <begin position="1"/>
        <end position="29"/>
    </location>
</feature>
<evidence type="ECO:0000313" key="4">
    <source>
        <dbReference type="Proteomes" id="UP000038009"/>
    </source>
</evidence>
<feature type="compositionally biased region" description="Basic residues" evidence="1">
    <location>
        <begin position="20"/>
        <end position="29"/>
    </location>
</feature>
<dbReference type="EMBL" id="LJSK01000551">
    <property type="protein sequence ID" value="KPI82769.1"/>
    <property type="molecule type" value="Genomic_DNA"/>
</dbReference>
<feature type="transmembrane region" description="Helical" evidence="2">
    <location>
        <begin position="230"/>
        <end position="251"/>
    </location>
</feature>
<organism evidence="3 4">
    <name type="scientific">Leptomonas seymouri</name>
    <dbReference type="NCBI Taxonomy" id="5684"/>
    <lineage>
        <taxon>Eukaryota</taxon>
        <taxon>Discoba</taxon>
        <taxon>Euglenozoa</taxon>
        <taxon>Kinetoplastea</taxon>
        <taxon>Metakinetoplastina</taxon>
        <taxon>Trypanosomatida</taxon>
        <taxon>Trypanosomatidae</taxon>
        <taxon>Leishmaniinae</taxon>
        <taxon>Leptomonas</taxon>
    </lineage>
</organism>
<sequence>MQTKMYSMNEPLSEVSSIRPSRRSSSIHRRKSSIAGHKVLYIPFRERLFIILAAVMQIIILGLLIAAAVTDVFEVDGTRAIKSGANLTAISKALNVEVTEGSKPFCYSLWGARKCGSSAFHSEKWYTDRGASHKGFPSAVTQTMMLGSAAFAVLAACYAFINIIGIIAVVYLQDYTAVLCAWSFSVWITILICWALSVGVYARAMTTMPSSTIEGRMVHVKDYCKFTTSFAITMTCFALHSFQFTFTVVYVRMFESRMKALVSEQKQLNTEKHSQPEE</sequence>
<dbReference type="Proteomes" id="UP000038009">
    <property type="component" value="Unassembled WGS sequence"/>
</dbReference>
<gene>
    <name evidence="3" type="ORF">ABL78_8217</name>
</gene>
<evidence type="ECO:0000256" key="1">
    <source>
        <dbReference type="SAM" id="MobiDB-lite"/>
    </source>
</evidence>
<dbReference type="OMA" id="SMETMNS"/>
<feature type="transmembrane region" description="Helical" evidence="2">
    <location>
        <begin position="48"/>
        <end position="69"/>
    </location>
</feature>
<dbReference type="OrthoDB" id="272145at2759"/>
<proteinExistence type="predicted"/>
<keyword evidence="4" id="KW-1185">Reference proteome</keyword>
<dbReference type="AlphaFoldDB" id="A0A0N0P2B8"/>
<evidence type="ECO:0000256" key="2">
    <source>
        <dbReference type="SAM" id="Phobius"/>
    </source>
</evidence>
<keyword evidence="2" id="KW-0472">Membrane</keyword>
<feature type="transmembrane region" description="Helical" evidence="2">
    <location>
        <begin position="149"/>
        <end position="172"/>
    </location>
</feature>
<evidence type="ECO:0000313" key="3">
    <source>
        <dbReference type="EMBL" id="KPI82769.1"/>
    </source>
</evidence>